<dbReference type="InterPro" id="IPR050135">
    <property type="entry name" value="dGTPase-like"/>
</dbReference>
<dbReference type="GeneID" id="9234042"/>
<dbReference type="Proteomes" id="UP000002573">
    <property type="component" value="Chromosome"/>
</dbReference>
<dbReference type="InterPro" id="IPR003607">
    <property type="entry name" value="HD/PDEase_dom"/>
</dbReference>
<dbReference type="OrthoDB" id="8895at2157"/>
<proteinExistence type="predicted"/>
<keyword evidence="2" id="KW-0378">Hydrolase</keyword>
<accession>D7DCH2</accession>
<dbReference type="Pfam" id="PF01966">
    <property type="entry name" value="HD"/>
    <property type="match status" value="1"/>
</dbReference>
<dbReference type="GO" id="GO:0006203">
    <property type="term" value="P:dGTP catabolic process"/>
    <property type="evidence" value="ECO:0007669"/>
    <property type="project" value="TreeGrafter"/>
</dbReference>
<organism evidence="2 3">
    <name type="scientific">Staphylothermus hellenicus (strain DSM 12710 / JCM 10830 / BK20S6-10-b1 / P8)</name>
    <dbReference type="NCBI Taxonomy" id="591019"/>
    <lineage>
        <taxon>Archaea</taxon>
        <taxon>Thermoproteota</taxon>
        <taxon>Thermoprotei</taxon>
        <taxon>Desulfurococcales</taxon>
        <taxon>Desulfurococcaceae</taxon>
        <taxon>Staphylothermus</taxon>
    </lineage>
</organism>
<dbReference type="PANTHER" id="PTHR11373:SF4">
    <property type="entry name" value="DEOXYNUCLEOSIDE TRIPHOSPHATE TRIPHOSPHOHYDROLASE SAMHD1"/>
    <property type="match status" value="1"/>
</dbReference>
<keyword evidence="3" id="KW-1185">Reference proteome</keyword>
<reference evidence="2 3" key="2">
    <citation type="journal article" date="2011" name="Stand. Genomic Sci.">
        <title>Complete genome sequence of Staphylothermus hellenicus P8.</title>
        <authorList>
            <person name="Anderson I."/>
            <person name="Wirth R."/>
            <person name="Lucas S."/>
            <person name="Copeland A."/>
            <person name="Lapidus A."/>
            <person name="Cheng J.F."/>
            <person name="Goodwin L."/>
            <person name="Pitluck S."/>
            <person name="Davenport K."/>
            <person name="Detter J.C."/>
            <person name="Han C."/>
            <person name="Tapia R."/>
            <person name="Land M."/>
            <person name="Hauser L."/>
            <person name="Pati A."/>
            <person name="Mikhailova N."/>
            <person name="Woyke T."/>
            <person name="Klenk H.P."/>
            <person name="Kyrpides N."/>
            <person name="Ivanova N."/>
        </authorList>
    </citation>
    <scope>NUCLEOTIDE SEQUENCE [LARGE SCALE GENOMIC DNA]</scope>
    <source>
        <strain evidence="3">DSM 12710 / JCM 10830 / BK20S6-10-b1 / P8</strain>
    </source>
</reference>
<evidence type="ECO:0000313" key="3">
    <source>
        <dbReference type="Proteomes" id="UP000002573"/>
    </source>
</evidence>
<dbReference type="SUPFAM" id="SSF109604">
    <property type="entry name" value="HD-domain/PDEase-like"/>
    <property type="match status" value="1"/>
</dbReference>
<dbReference type="AlphaFoldDB" id="D7DCH2"/>
<dbReference type="InterPro" id="IPR006674">
    <property type="entry name" value="HD_domain"/>
</dbReference>
<dbReference type="PANTHER" id="PTHR11373">
    <property type="entry name" value="DEOXYNUCLEOSIDE TRIPHOSPHATE TRIPHOSPHOHYDROLASE"/>
    <property type="match status" value="1"/>
</dbReference>
<protein>
    <submittedName>
        <fullName evidence="2">Metal dependent phosphohydrolase</fullName>
    </submittedName>
</protein>
<dbReference type="GO" id="GO:0008832">
    <property type="term" value="F:dGTPase activity"/>
    <property type="evidence" value="ECO:0007669"/>
    <property type="project" value="TreeGrafter"/>
</dbReference>
<dbReference type="HOGENOM" id="CLU_026821_3_2_2"/>
<reference evidence="3" key="1">
    <citation type="submission" date="2010-05" db="EMBL/GenBank/DDBJ databases">
        <title>Complete sequence of Staphylothermus hellenicus DSM 12710.</title>
        <authorList>
            <consortium name="US DOE Joint Genome Institute"/>
            <person name="Lucas S."/>
            <person name="Copeland A."/>
            <person name="Lapidus A."/>
            <person name="Cheng J.-F."/>
            <person name="Bruce D."/>
            <person name="Goodwin L."/>
            <person name="Pitluck S."/>
            <person name="Davenport K."/>
            <person name="Detter J.C."/>
            <person name="Han C."/>
            <person name="Tapia R."/>
            <person name="Larimer F."/>
            <person name="Land M."/>
            <person name="Hauser L."/>
            <person name="Kyrpides N."/>
            <person name="Mikhailova N."/>
            <person name="Anderson I.J."/>
            <person name="Woyke T."/>
        </authorList>
    </citation>
    <scope>NUCLEOTIDE SEQUENCE [LARGE SCALE GENOMIC DNA]</scope>
    <source>
        <strain evidence="3">DSM 12710 / JCM 10830 / BK20S6-10-b1 / P8</strain>
    </source>
</reference>
<name>D7DCH2_STAHD</name>
<evidence type="ECO:0000313" key="2">
    <source>
        <dbReference type="EMBL" id="ADI31869.1"/>
    </source>
</evidence>
<dbReference type="Gene3D" id="1.10.3210.10">
    <property type="entry name" value="Hypothetical protein af1432"/>
    <property type="match status" value="1"/>
</dbReference>
<dbReference type="KEGG" id="shc:Shell_0753"/>
<dbReference type="eggNOG" id="arCOG04430">
    <property type="taxonomic scope" value="Archaea"/>
</dbReference>
<dbReference type="CDD" id="cd00077">
    <property type="entry name" value="HDc"/>
    <property type="match status" value="1"/>
</dbReference>
<sequence length="550" mass="63736">MSLINDDKTLAKYAGGTELGLLWSMPFNAQIRDVIYQYIDYVKGFEDSIIDSWPVQRLRYVHQLQTAHFVYPSATHTRFDHSLGVMHLSYKYMNQLLRSITKYGGEGTGQLKEIISKSREAIIAARILGLLHDIGHGPFSHAFDTYVYKNRDFLGYKLGNHELLGYIIYRDYLRDEIRKTITNYNNVLGIDADFIIDILDESLKPPLGMKDHTDLVSKNIVRLDEFYVPRPDKAVHGIVRLVVRDYIYTSDIIDYLRRDSYFTGLPLGNINDEWLIRNTYLLEHHGLLVPAISTKAVDDLVRLLNARKMMYKNVYLHHVNIAFDETIGFLLNCLRDHIASIIDKMLESSDNLRLYLSLTDYSIYGLLQMIMARGDIGNLCKDYRELARQSLENLFIHRKPAWKRLDTFIYDLRSARHIFSNRFGDAMQKAIREDVKKEVAQELGSKGFSEEDVRVVIESISIYPSASREVIKYLLLAKLRDEKPIDVREENPDVFAEKNGLIPEALFIVYLNRNKYRELTEEELNRARYVIIDILEDAVGGKIKEAPETS</sequence>
<evidence type="ECO:0000259" key="1">
    <source>
        <dbReference type="SMART" id="SM00471"/>
    </source>
</evidence>
<gene>
    <name evidence="2" type="ordered locus">Shell_0753</name>
</gene>
<dbReference type="RefSeq" id="WP_013143067.1">
    <property type="nucleotide sequence ID" value="NC_014205.1"/>
</dbReference>
<dbReference type="SMART" id="SM00471">
    <property type="entry name" value="HDc"/>
    <property type="match status" value="1"/>
</dbReference>
<dbReference type="EMBL" id="CP002051">
    <property type="protein sequence ID" value="ADI31869.1"/>
    <property type="molecule type" value="Genomic_DNA"/>
</dbReference>
<feature type="domain" description="HD/PDEase" evidence="1">
    <location>
        <begin position="74"/>
        <end position="265"/>
    </location>
</feature>